<feature type="transmembrane region" description="Helical" evidence="13">
    <location>
        <begin position="232"/>
        <end position="260"/>
    </location>
</feature>
<evidence type="ECO:0000313" key="14">
    <source>
        <dbReference type="EMBL" id="AZP04716.1"/>
    </source>
</evidence>
<comment type="function">
    <text evidence="1">Multidrug efflux pump.</text>
</comment>
<dbReference type="PANTHER" id="PTHR43298">
    <property type="entry name" value="MULTIDRUG RESISTANCE PROTEIN NORM-RELATED"/>
    <property type="match status" value="1"/>
</dbReference>
<evidence type="ECO:0000313" key="15">
    <source>
        <dbReference type="Proteomes" id="UP000273326"/>
    </source>
</evidence>
<proteinExistence type="inferred from homology"/>
<dbReference type="Proteomes" id="UP000273326">
    <property type="component" value="Chromosome"/>
</dbReference>
<protein>
    <recommendedName>
        <fullName evidence="4">Probable multidrug resistance protein NorM</fullName>
    </recommendedName>
    <alternativeName>
        <fullName evidence="12">Multidrug-efflux transporter</fullName>
    </alternativeName>
</protein>
<evidence type="ECO:0000256" key="5">
    <source>
        <dbReference type="ARBA" id="ARBA00022448"/>
    </source>
</evidence>
<feature type="transmembrane region" description="Helical" evidence="13">
    <location>
        <begin position="12"/>
        <end position="30"/>
    </location>
</feature>
<keyword evidence="6" id="KW-0050">Antiport</keyword>
<dbReference type="NCBIfam" id="TIGR00797">
    <property type="entry name" value="matE"/>
    <property type="match status" value="1"/>
</dbReference>
<feature type="transmembrane region" description="Helical" evidence="13">
    <location>
        <begin position="163"/>
        <end position="185"/>
    </location>
</feature>
<dbReference type="InterPro" id="IPR048279">
    <property type="entry name" value="MdtK-like"/>
</dbReference>
<dbReference type="InterPro" id="IPR002528">
    <property type="entry name" value="MATE_fam"/>
</dbReference>
<evidence type="ECO:0000256" key="3">
    <source>
        <dbReference type="ARBA" id="ARBA00010199"/>
    </source>
</evidence>
<reference evidence="15" key="1">
    <citation type="submission" date="2018-12" db="EMBL/GenBank/DDBJ databases">
        <title>Complete genome sequencing of Jeotgalibaca sp. H21T32.</title>
        <authorList>
            <person name="Bae J.-W."/>
            <person name="Lee S.-Y."/>
        </authorList>
    </citation>
    <scope>NUCLEOTIDE SEQUENCE [LARGE SCALE GENOMIC DNA]</scope>
    <source>
        <strain evidence="15">H21T32</strain>
    </source>
</reference>
<keyword evidence="11 13" id="KW-0472">Membrane</keyword>
<keyword evidence="15" id="KW-1185">Reference proteome</keyword>
<keyword evidence="10" id="KW-0406">Ion transport</keyword>
<dbReference type="KEGG" id="jeh:EJN90_08750"/>
<dbReference type="GO" id="GO:0042910">
    <property type="term" value="F:xenobiotic transmembrane transporter activity"/>
    <property type="evidence" value="ECO:0007669"/>
    <property type="project" value="InterPro"/>
</dbReference>
<feature type="transmembrane region" description="Helical" evidence="13">
    <location>
        <begin position="419"/>
        <end position="436"/>
    </location>
</feature>
<feature type="transmembrane region" description="Helical" evidence="13">
    <location>
        <begin position="394"/>
        <end position="413"/>
    </location>
</feature>
<dbReference type="InterPro" id="IPR050222">
    <property type="entry name" value="MATE_MdtK"/>
</dbReference>
<feature type="transmembrane region" description="Helical" evidence="13">
    <location>
        <begin position="356"/>
        <end position="373"/>
    </location>
</feature>
<evidence type="ECO:0000256" key="4">
    <source>
        <dbReference type="ARBA" id="ARBA00020268"/>
    </source>
</evidence>
<evidence type="ECO:0000256" key="7">
    <source>
        <dbReference type="ARBA" id="ARBA00022475"/>
    </source>
</evidence>
<dbReference type="PIRSF" id="PIRSF006603">
    <property type="entry name" value="DinF"/>
    <property type="match status" value="1"/>
</dbReference>
<keyword evidence="8 13" id="KW-0812">Transmembrane</keyword>
<sequence>MGDMTTGSPLKLIVHFTIPLLVGNIFQQLYSLVDTVIVGRTLGLSALGAIGAVGSLTFFVQGFILGIASGLSLILAQRFGTRNEERIHSSFVASVWIALAMVTILTVTSILFANPLLTAMNIPPELFSDSKDFFVTTMLGLAGLMFFSLLVNSLRSMGNTHQLLFFTVLSQIFNIAFDFLFILVIPLGVRGVALATILSQLIVGILCQNYLSRKVPLFKLNRNDLKMDKRELNLHLNISFPIGMQSSIISIGSIVLQLKLNGLGAAAVEGHAIGAKIENMATMPLVSFGVATATYAAQNFGAGNTERIWRGVRASSMISLIYSVIVGSLLFFFGKDLAIALFNAENGESIAYIERYFKMTSLLYVVLSLLFVFRYTLQGMGKAVAPTIAGFMEMIMRMFVPLLFTGLLGFPAIVLSHPLAWIGSVVILTYAIWLVREEDRSSRIKRFITS</sequence>
<dbReference type="AlphaFoldDB" id="A0A3S9HBH7"/>
<dbReference type="Pfam" id="PF01554">
    <property type="entry name" value="MatE"/>
    <property type="match status" value="2"/>
</dbReference>
<keyword evidence="9 13" id="KW-1133">Transmembrane helix</keyword>
<evidence type="ECO:0000256" key="10">
    <source>
        <dbReference type="ARBA" id="ARBA00023065"/>
    </source>
</evidence>
<comment type="subcellular location">
    <subcellularLocation>
        <location evidence="2">Cell membrane</location>
        <topology evidence="2">Multi-pass membrane protein</topology>
    </subcellularLocation>
</comment>
<dbReference type="RefSeq" id="WP_126110397.1">
    <property type="nucleotide sequence ID" value="NZ_CP034465.1"/>
</dbReference>
<dbReference type="EMBL" id="CP034465">
    <property type="protein sequence ID" value="AZP04716.1"/>
    <property type="molecule type" value="Genomic_DNA"/>
</dbReference>
<dbReference type="GO" id="GO:0005886">
    <property type="term" value="C:plasma membrane"/>
    <property type="evidence" value="ECO:0007669"/>
    <property type="project" value="UniProtKB-SubCell"/>
</dbReference>
<accession>A0A3S9HBH7</accession>
<feature type="transmembrane region" description="Helical" evidence="13">
    <location>
        <begin position="42"/>
        <end position="75"/>
    </location>
</feature>
<gene>
    <name evidence="14" type="ORF">EJN90_08750</name>
</gene>
<feature type="transmembrane region" description="Helical" evidence="13">
    <location>
        <begin position="191"/>
        <end position="211"/>
    </location>
</feature>
<evidence type="ECO:0000256" key="2">
    <source>
        <dbReference type="ARBA" id="ARBA00004651"/>
    </source>
</evidence>
<dbReference type="GO" id="GO:0006811">
    <property type="term" value="P:monoatomic ion transport"/>
    <property type="evidence" value="ECO:0007669"/>
    <property type="project" value="UniProtKB-KW"/>
</dbReference>
<feature type="transmembrane region" description="Helical" evidence="13">
    <location>
        <begin position="87"/>
        <end position="113"/>
    </location>
</feature>
<evidence type="ECO:0000256" key="8">
    <source>
        <dbReference type="ARBA" id="ARBA00022692"/>
    </source>
</evidence>
<evidence type="ECO:0000256" key="12">
    <source>
        <dbReference type="ARBA" id="ARBA00031636"/>
    </source>
</evidence>
<keyword evidence="5" id="KW-0813">Transport</keyword>
<evidence type="ECO:0000256" key="1">
    <source>
        <dbReference type="ARBA" id="ARBA00003408"/>
    </source>
</evidence>
<comment type="similarity">
    <text evidence="3">Belongs to the multi antimicrobial extrusion (MATE) (TC 2.A.66.1) family.</text>
</comment>
<evidence type="ECO:0000256" key="13">
    <source>
        <dbReference type="SAM" id="Phobius"/>
    </source>
</evidence>
<keyword evidence="7" id="KW-1003">Cell membrane</keyword>
<feature type="transmembrane region" description="Helical" evidence="13">
    <location>
        <begin position="318"/>
        <end position="344"/>
    </location>
</feature>
<dbReference type="OrthoDB" id="9776324at2"/>
<evidence type="ECO:0000256" key="11">
    <source>
        <dbReference type="ARBA" id="ARBA00023136"/>
    </source>
</evidence>
<feature type="transmembrane region" description="Helical" evidence="13">
    <location>
        <begin position="280"/>
        <end position="297"/>
    </location>
</feature>
<dbReference type="PANTHER" id="PTHR43298:SF2">
    <property type="entry name" value="FMN_FAD EXPORTER YEEO-RELATED"/>
    <property type="match status" value="1"/>
</dbReference>
<dbReference type="GO" id="GO:0015297">
    <property type="term" value="F:antiporter activity"/>
    <property type="evidence" value="ECO:0007669"/>
    <property type="project" value="UniProtKB-KW"/>
</dbReference>
<feature type="transmembrane region" description="Helical" evidence="13">
    <location>
        <begin position="133"/>
        <end position="151"/>
    </location>
</feature>
<evidence type="ECO:0000256" key="9">
    <source>
        <dbReference type="ARBA" id="ARBA00022989"/>
    </source>
</evidence>
<organism evidence="14 15">
    <name type="scientific">Jeotgalibaca ciconiae</name>
    <dbReference type="NCBI Taxonomy" id="2496265"/>
    <lineage>
        <taxon>Bacteria</taxon>
        <taxon>Bacillati</taxon>
        <taxon>Bacillota</taxon>
        <taxon>Bacilli</taxon>
        <taxon>Lactobacillales</taxon>
        <taxon>Carnobacteriaceae</taxon>
        <taxon>Jeotgalibaca</taxon>
    </lineage>
</organism>
<name>A0A3S9HBH7_9LACT</name>
<evidence type="ECO:0000256" key="6">
    <source>
        <dbReference type="ARBA" id="ARBA00022449"/>
    </source>
</evidence>